<dbReference type="InParanoid" id="D8Q1S2"/>
<dbReference type="RefSeq" id="XP_003033452.1">
    <property type="nucleotide sequence ID" value="XM_003033406.1"/>
</dbReference>
<dbReference type="KEGG" id="scm:SCHCO_01031472"/>
<feature type="compositionally biased region" description="Basic and acidic residues" evidence="1">
    <location>
        <begin position="268"/>
        <end position="295"/>
    </location>
</feature>
<accession>D8Q1S2</accession>
<dbReference type="GO" id="GO:0005634">
    <property type="term" value="C:nucleus"/>
    <property type="evidence" value="ECO:0007669"/>
    <property type="project" value="TreeGrafter"/>
</dbReference>
<feature type="compositionally biased region" description="Acidic residues" evidence="1">
    <location>
        <begin position="162"/>
        <end position="179"/>
    </location>
</feature>
<evidence type="ECO:0000256" key="1">
    <source>
        <dbReference type="SAM" id="MobiDB-lite"/>
    </source>
</evidence>
<dbReference type="OMA" id="CGIRKIW"/>
<feature type="region of interest" description="Disordered" evidence="1">
    <location>
        <begin position="374"/>
        <end position="414"/>
    </location>
</feature>
<proteinExistence type="predicted"/>
<name>D8Q1S2_SCHCM</name>
<dbReference type="EMBL" id="GL377305">
    <property type="protein sequence ID" value="EFI98549.1"/>
    <property type="molecule type" value="Genomic_DNA"/>
</dbReference>
<feature type="compositionally biased region" description="Basic and acidic residues" evidence="1">
    <location>
        <begin position="180"/>
        <end position="191"/>
    </location>
</feature>
<gene>
    <name evidence="2" type="ORF">SCHCODRAFT_234387</name>
</gene>
<feature type="compositionally biased region" description="Basic and acidic residues" evidence="1">
    <location>
        <begin position="64"/>
        <end position="86"/>
    </location>
</feature>
<dbReference type="eggNOG" id="ENOG502S0AG">
    <property type="taxonomic scope" value="Eukaryota"/>
</dbReference>
<reference evidence="2 3" key="1">
    <citation type="journal article" date="2010" name="Nat. Biotechnol.">
        <title>Genome sequence of the model mushroom Schizophyllum commune.</title>
        <authorList>
            <person name="Ohm R.A."/>
            <person name="de Jong J.F."/>
            <person name="Lugones L.G."/>
            <person name="Aerts A."/>
            <person name="Kothe E."/>
            <person name="Stajich J.E."/>
            <person name="de Vries R.P."/>
            <person name="Record E."/>
            <person name="Levasseur A."/>
            <person name="Baker S.E."/>
            <person name="Bartholomew K.A."/>
            <person name="Coutinho P.M."/>
            <person name="Erdmann S."/>
            <person name="Fowler T.J."/>
            <person name="Gathman A.C."/>
            <person name="Lombard V."/>
            <person name="Henrissat B."/>
            <person name="Knabe N."/>
            <person name="Kuees U."/>
            <person name="Lilly W.W."/>
            <person name="Lindquist E."/>
            <person name="Lucas S."/>
            <person name="Magnuson J.K."/>
            <person name="Piumi F."/>
            <person name="Raudaskoski M."/>
            <person name="Salamov A."/>
            <person name="Schmutz J."/>
            <person name="Schwarze F.W.M.R."/>
            <person name="vanKuyk P.A."/>
            <person name="Horton J.S."/>
            <person name="Grigoriev I.V."/>
            <person name="Woesten H.A.B."/>
        </authorList>
    </citation>
    <scope>NUCLEOTIDE SEQUENCE [LARGE SCALE GENOMIC DNA]</scope>
    <source>
        <strain evidence="3">H4-8 / FGSC 9210</strain>
    </source>
</reference>
<dbReference type="PANTHER" id="PTHR15410">
    <property type="entry name" value="HIRA-INTERACTING PROTEIN 3"/>
    <property type="match status" value="1"/>
</dbReference>
<feature type="compositionally biased region" description="Basic and acidic residues" evidence="1">
    <location>
        <begin position="209"/>
        <end position="225"/>
    </location>
</feature>
<dbReference type="VEuPathDB" id="FungiDB:SCHCODRAFT_01031472"/>
<dbReference type="Proteomes" id="UP000007431">
    <property type="component" value="Unassembled WGS sequence"/>
</dbReference>
<feature type="compositionally biased region" description="Acidic residues" evidence="1">
    <location>
        <begin position="87"/>
        <end position="97"/>
    </location>
</feature>
<dbReference type="GeneID" id="9595999"/>
<dbReference type="HOGENOM" id="CLU_050251_0_0_1"/>
<evidence type="ECO:0008006" key="4">
    <source>
        <dbReference type="Google" id="ProtNLM"/>
    </source>
</evidence>
<dbReference type="OrthoDB" id="552755at2759"/>
<dbReference type="AlphaFoldDB" id="D8Q1S2"/>
<dbReference type="PANTHER" id="PTHR15410:SF2">
    <property type="entry name" value="HIRA-INTERACTING PROTEIN 3"/>
    <property type="match status" value="1"/>
</dbReference>
<organism evidence="3">
    <name type="scientific">Schizophyllum commune (strain H4-8 / FGSC 9210)</name>
    <name type="common">Split gill fungus</name>
    <dbReference type="NCBI Taxonomy" id="578458"/>
    <lineage>
        <taxon>Eukaryota</taxon>
        <taxon>Fungi</taxon>
        <taxon>Dikarya</taxon>
        <taxon>Basidiomycota</taxon>
        <taxon>Agaricomycotina</taxon>
        <taxon>Agaricomycetes</taxon>
        <taxon>Agaricomycetidae</taxon>
        <taxon>Agaricales</taxon>
        <taxon>Schizophyllaceae</taxon>
        <taxon>Schizophyllum</taxon>
    </lineage>
</organism>
<sequence>MSDIPSLHELEAAARDIVRKAKKEGRLQCAYSVYGWPDITDMSRSHSEVTPSSVRREIEKQFDLEREVLDDDEYKKPLKKVTRDTAKEDDDEEEEEAAPSPKSKPVSRSKSTSKPKSDANKSRGKKRKSEEAALSMGEEEEEEEAKPRSKSARKFKSRDIIVDSDAEDAPADAGDDDESTKENGTKKDIKPSKKRKSTSGTQAKPPKTAKVERSPSEEPEESAIKEADDVHNLFLALPNPTLTLDLQKSDSELSVLIDEPPKRKRKSSTKDKGKGTKEKAKTRSRKSGPELSKDEETIKRLKSFVVACGVRKVWSKFFKAENADRPSDQIRALRKLLADLGMTGRLSLEQAKAIREKRELEQELEDVQQFAAKMTGRASRSATKNAKAAKGESSDEEMGGSDDEKIISDEEAVPKRRTAARSIMAFLADQSDDE</sequence>
<feature type="region of interest" description="Disordered" evidence="1">
    <location>
        <begin position="64"/>
        <end position="225"/>
    </location>
</feature>
<feature type="compositionally biased region" description="Basic and acidic residues" evidence="1">
    <location>
        <begin position="402"/>
        <end position="414"/>
    </location>
</feature>
<evidence type="ECO:0000313" key="3">
    <source>
        <dbReference type="Proteomes" id="UP000007431"/>
    </source>
</evidence>
<protein>
    <recommendedName>
        <fullName evidence="4">Histone chaperone domain-containing protein</fullName>
    </recommendedName>
</protein>
<feature type="region of interest" description="Disordered" evidence="1">
    <location>
        <begin position="242"/>
        <end position="295"/>
    </location>
</feature>
<dbReference type="InterPro" id="IPR037647">
    <property type="entry name" value="HIRIP3"/>
</dbReference>
<evidence type="ECO:0000313" key="2">
    <source>
        <dbReference type="EMBL" id="EFI98549.1"/>
    </source>
</evidence>
<keyword evidence="3" id="KW-1185">Reference proteome</keyword>